<gene>
    <name evidence="1" type="ORF">E6C55_00880</name>
</gene>
<dbReference type="AlphaFoldDB" id="A0A4S4C943"/>
<dbReference type="OrthoDB" id="2585287at2"/>
<dbReference type="EMBL" id="SSOB01000001">
    <property type="protein sequence ID" value="THF84569.1"/>
    <property type="molecule type" value="Genomic_DNA"/>
</dbReference>
<proteinExistence type="predicted"/>
<keyword evidence="2" id="KW-1185">Reference proteome</keyword>
<evidence type="ECO:0000313" key="2">
    <source>
        <dbReference type="Proteomes" id="UP000310636"/>
    </source>
</evidence>
<dbReference type="Proteomes" id="UP000310636">
    <property type="component" value="Unassembled WGS sequence"/>
</dbReference>
<sequence length="190" mass="22083">MMTEWPREAAEACLAEFRKSARQSADAASFFVLYKLYLSKLKETPCLDRFLVAAEAAIRENVRCPHCRGEYAFRYWTSLAGDELEHTIELICRPCGDFLTLAESRDAVASFNSRVVRRVYHLERRGAELLIEAGYGDLPAKASLMWDAARKAPKLWINLNRVRDADEVSLFWNRARKELRRRRQLAERLR</sequence>
<organism evidence="1 2">
    <name type="scientific">Cohnella fermenti</name>
    <dbReference type="NCBI Taxonomy" id="2565925"/>
    <lineage>
        <taxon>Bacteria</taxon>
        <taxon>Bacillati</taxon>
        <taxon>Bacillota</taxon>
        <taxon>Bacilli</taxon>
        <taxon>Bacillales</taxon>
        <taxon>Paenibacillaceae</taxon>
        <taxon>Cohnella</taxon>
    </lineage>
</organism>
<protein>
    <submittedName>
        <fullName evidence="1">Uncharacterized protein</fullName>
    </submittedName>
</protein>
<evidence type="ECO:0000313" key="1">
    <source>
        <dbReference type="EMBL" id="THF84569.1"/>
    </source>
</evidence>
<reference evidence="1 2" key="1">
    <citation type="submission" date="2019-04" db="EMBL/GenBank/DDBJ databases">
        <title>Cohnella sp. nov. isolated from preserved vegetables.</title>
        <authorList>
            <person name="Lin S.-Y."/>
            <person name="Hung M.-H."/>
            <person name="Young C.-C."/>
        </authorList>
    </citation>
    <scope>NUCLEOTIDE SEQUENCE [LARGE SCALE GENOMIC DNA]</scope>
    <source>
        <strain evidence="1 2">CC-MHH1044</strain>
    </source>
</reference>
<dbReference type="RefSeq" id="WP_136367884.1">
    <property type="nucleotide sequence ID" value="NZ_SSOB01000001.1"/>
</dbReference>
<comment type="caution">
    <text evidence="1">The sequence shown here is derived from an EMBL/GenBank/DDBJ whole genome shotgun (WGS) entry which is preliminary data.</text>
</comment>
<accession>A0A4S4C943</accession>
<name>A0A4S4C943_9BACL</name>